<dbReference type="EMBL" id="AP019871">
    <property type="protein sequence ID" value="BBN13503.1"/>
    <property type="molecule type" value="Genomic_DNA"/>
</dbReference>
<dbReference type="PANTHER" id="PTHR46873">
    <property type="entry name" value="EXPRESSED PROTEIN"/>
    <property type="match status" value="1"/>
</dbReference>
<evidence type="ECO:0000256" key="1">
    <source>
        <dbReference type="SAM" id="Phobius"/>
    </source>
</evidence>
<dbReference type="GO" id="GO:0003755">
    <property type="term" value="F:peptidyl-prolyl cis-trans isomerase activity"/>
    <property type="evidence" value="ECO:0007669"/>
    <property type="project" value="InterPro"/>
</dbReference>
<organism evidence="4 5">
    <name type="scientific">Marchantia polymorpha subsp. ruderalis</name>
    <dbReference type="NCBI Taxonomy" id="1480154"/>
    <lineage>
        <taxon>Eukaryota</taxon>
        <taxon>Viridiplantae</taxon>
        <taxon>Streptophyta</taxon>
        <taxon>Embryophyta</taxon>
        <taxon>Marchantiophyta</taxon>
        <taxon>Marchantiopsida</taxon>
        <taxon>Marchantiidae</taxon>
        <taxon>Marchantiales</taxon>
        <taxon>Marchantiaceae</taxon>
        <taxon>Marchantia</taxon>
    </lineage>
</organism>
<reference evidence="3" key="2">
    <citation type="journal article" date="2019" name="Curr. Biol.">
        <title>Chromatin organization in early land plants reveals an ancestral association between H3K27me3, transposons, and constitutive heterochromatin.</title>
        <authorList>
            <person name="Montgomery S.A."/>
            <person name="Tanizawa Y."/>
            <person name="Galik B."/>
            <person name="Wang N."/>
            <person name="Ito T."/>
            <person name="Mochizuki T."/>
            <person name="Akimcheva S."/>
            <person name="Bowman J."/>
            <person name="Cognat V."/>
            <person name="Drouard L."/>
            <person name="Ekker H."/>
            <person name="Houng S."/>
            <person name="Kohchi T."/>
            <person name="Lin S."/>
            <person name="Liu L.D."/>
            <person name="Nakamura Y."/>
            <person name="Valeeva L.R."/>
            <person name="Shakirov E.V."/>
            <person name="Shippen D.E."/>
            <person name="Wei W."/>
            <person name="Yagura M."/>
            <person name="Yamaoka S."/>
            <person name="Yamato K.T."/>
            <person name="Liu C."/>
            <person name="Berger F."/>
        </authorList>
    </citation>
    <scope>NUCLEOTIDE SEQUENCE [LARGE SCALE GENOMIC DNA]</scope>
    <source>
        <strain evidence="3">Tak-1</strain>
    </source>
</reference>
<dbReference type="Gene3D" id="3.50.4.10">
    <property type="entry name" value="Hepatocyte Growth Factor"/>
    <property type="match status" value="1"/>
</dbReference>
<name>A0A176WUM0_MARPO</name>
<dbReference type="FunFam" id="2.40.100.10:FF:000086">
    <property type="entry name" value="Predicted protein"/>
    <property type="match status" value="1"/>
</dbReference>
<evidence type="ECO:0000313" key="5">
    <source>
        <dbReference type="Proteomes" id="UP000077202"/>
    </source>
</evidence>
<dbReference type="EMBL" id="LVLJ01000012">
    <property type="protein sequence ID" value="OAE35982.1"/>
    <property type="molecule type" value="Genomic_DNA"/>
</dbReference>
<dbReference type="AlphaFoldDB" id="A0A176WUM0"/>
<accession>A0A176WUM0</accession>
<proteinExistence type="predicted"/>
<keyword evidence="5" id="KW-1185">Reference proteome</keyword>
<keyword evidence="1" id="KW-0472">Membrane</keyword>
<dbReference type="InterPro" id="IPR029000">
    <property type="entry name" value="Cyclophilin-like_dom_sf"/>
</dbReference>
<sequence>MRRKHGDSDTGCRQWVVFWSVLSATCLAVYVFLSPFFYETFTDNLQMVVKLREDKADCCRGMDHLEYWGRAVKWGSEHQVNTSQECCAACKALCTDDGPCQCNSWVFCGDQARCGPKLGQCWLKKQEDPLNPDVQESGEQVMWTSGLIFGKDVGILALETEHGAIRIKLLPDCAPWSVQYFTELLRLRHCAGCQIYRAEARGSAWDAYGKHINKALTGPPYGLLQGTLAVQAVTFKEMPVEACPVIARGMVGWIGGGPDFFISLANHREWSPKFTVFAHVLAEDMEIVENISLLPTTASVWSGVTVAMLNEPVSIKIGRPDSSNIAEVVSG</sequence>
<evidence type="ECO:0000313" key="4">
    <source>
        <dbReference type="EMBL" id="OAE35982.1"/>
    </source>
</evidence>
<protein>
    <recommendedName>
        <fullName evidence="2">PPIase cyclophilin-type domain-containing protein</fullName>
    </recommendedName>
</protein>
<evidence type="ECO:0000313" key="6">
    <source>
        <dbReference type="Proteomes" id="UP001162541"/>
    </source>
</evidence>
<reference evidence="4 5" key="1">
    <citation type="submission" date="2016-03" db="EMBL/GenBank/DDBJ databases">
        <title>Mechanisms controlling the formation of the plant cell surface in tip-growing cells are functionally conserved among land plants.</title>
        <authorList>
            <person name="Honkanen S."/>
            <person name="Jones V.A."/>
            <person name="Morieri G."/>
            <person name="Champion C."/>
            <person name="Hetherington A.J."/>
            <person name="Kelly S."/>
            <person name="Saint-Marcoux D."/>
            <person name="Proust H."/>
            <person name="Prescott H."/>
            <person name="Dolan L."/>
        </authorList>
    </citation>
    <scope>NUCLEOTIDE SEQUENCE [LARGE SCALE GENOMIC DNA]</scope>
    <source>
        <strain evidence="5">cv. Tak-1 and cv. Tak-2</strain>
        <tissue evidence="4">Whole gametophyte</tissue>
    </source>
</reference>
<gene>
    <name evidence="4" type="ORF">AXG93_93s1210</name>
    <name evidence="3" type="ORF">Mp_6g04020</name>
</gene>
<reference evidence="6" key="3">
    <citation type="journal article" date="2020" name="Curr. Biol.">
        <title>Chromatin organization in early land plants reveals an ancestral association between H3K27me3, transposons, and constitutive heterochromatin.</title>
        <authorList>
            <person name="Montgomery S.A."/>
            <person name="Tanizawa Y."/>
            <person name="Galik B."/>
            <person name="Wang N."/>
            <person name="Ito T."/>
            <person name="Mochizuki T."/>
            <person name="Akimcheva S."/>
            <person name="Bowman J.L."/>
            <person name="Cognat V."/>
            <person name="Marechal-Drouard L."/>
            <person name="Ekker H."/>
            <person name="Hong S.F."/>
            <person name="Kohchi T."/>
            <person name="Lin S.S."/>
            <person name="Liu L.D."/>
            <person name="Nakamura Y."/>
            <person name="Valeeva L.R."/>
            <person name="Shakirov E.V."/>
            <person name="Shippen D.E."/>
            <person name="Wei W.L."/>
            <person name="Yagura M."/>
            <person name="Yamaoka S."/>
            <person name="Yamato K.T."/>
            <person name="Liu C."/>
            <person name="Berger F."/>
        </authorList>
    </citation>
    <scope>NUCLEOTIDE SEQUENCE [LARGE SCALE GENOMIC DNA]</scope>
    <source>
        <strain evidence="6">Tak-1</strain>
    </source>
</reference>
<feature type="transmembrane region" description="Helical" evidence="1">
    <location>
        <begin position="16"/>
        <end position="38"/>
    </location>
</feature>
<keyword evidence="1" id="KW-1133">Transmembrane helix</keyword>
<dbReference type="PANTHER" id="PTHR46873:SF1">
    <property type="entry name" value="EXPRESSED PROTEIN"/>
    <property type="match status" value="1"/>
</dbReference>
<dbReference type="SUPFAM" id="SSF50891">
    <property type="entry name" value="Cyclophilin-like"/>
    <property type="match status" value="1"/>
</dbReference>
<feature type="domain" description="PPIase cyclophilin-type" evidence="2">
    <location>
        <begin position="156"/>
        <end position="299"/>
    </location>
</feature>
<dbReference type="Proteomes" id="UP001162541">
    <property type="component" value="Chromosome 6"/>
</dbReference>
<keyword evidence="1" id="KW-0812">Transmembrane</keyword>
<evidence type="ECO:0000313" key="3">
    <source>
        <dbReference type="EMBL" id="BBN13503.1"/>
    </source>
</evidence>
<dbReference type="Pfam" id="PF00160">
    <property type="entry name" value="Pro_isomerase"/>
    <property type="match status" value="1"/>
</dbReference>
<dbReference type="Proteomes" id="UP000077202">
    <property type="component" value="Unassembled WGS sequence"/>
</dbReference>
<dbReference type="Gene3D" id="2.40.100.10">
    <property type="entry name" value="Cyclophilin-like"/>
    <property type="match status" value="1"/>
</dbReference>
<dbReference type="InterPro" id="IPR002130">
    <property type="entry name" value="Cyclophilin-type_PPIase_dom"/>
</dbReference>
<evidence type="ECO:0000259" key="2">
    <source>
        <dbReference type="Pfam" id="PF00160"/>
    </source>
</evidence>